<evidence type="ECO:0000313" key="3">
    <source>
        <dbReference type="EMBL" id="GLQ88994.1"/>
    </source>
</evidence>
<organism evidence="3 4">
    <name type="scientific">Dyella flagellata</name>
    <dbReference type="NCBI Taxonomy" id="1867833"/>
    <lineage>
        <taxon>Bacteria</taxon>
        <taxon>Pseudomonadati</taxon>
        <taxon>Pseudomonadota</taxon>
        <taxon>Gammaproteobacteria</taxon>
        <taxon>Lysobacterales</taxon>
        <taxon>Rhodanobacteraceae</taxon>
        <taxon>Dyella</taxon>
    </lineage>
</organism>
<sequence length="162" mass="17379">MLQNAGSPAGSRMVPSLSMDPTPTQQRARWWNLADRIGATASFLCAVHCAALPFVLAILPLLGLSFLADHAFERGFVLFASSLALVALVNGYRRHHRALPLRLALPGLTLLVVGVTFAEGYPIIVHSALVTCGGLLVALAHFFNLRFDRLHGHVHGAQCAHG</sequence>
<dbReference type="InterPro" id="IPR004891">
    <property type="entry name" value="Mercury-R_MerC"/>
</dbReference>
<evidence type="ECO:0000256" key="2">
    <source>
        <dbReference type="SAM" id="Phobius"/>
    </source>
</evidence>
<name>A0ABQ5XBF5_9GAMM</name>
<feature type="transmembrane region" description="Helical" evidence="2">
    <location>
        <begin position="37"/>
        <end position="63"/>
    </location>
</feature>
<dbReference type="Proteomes" id="UP001156627">
    <property type="component" value="Unassembled WGS sequence"/>
</dbReference>
<protein>
    <submittedName>
        <fullName evidence="3">Membrane protein</fullName>
    </submittedName>
</protein>
<feature type="region of interest" description="Disordered" evidence="1">
    <location>
        <begin position="1"/>
        <end position="21"/>
    </location>
</feature>
<reference evidence="4" key="1">
    <citation type="journal article" date="2019" name="Int. J. Syst. Evol. Microbiol.">
        <title>The Global Catalogue of Microorganisms (GCM) 10K type strain sequencing project: providing services to taxonomists for standard genome sequencing and annotation.</title>
        <authorList>
            <consortium name="The Broad Institute Genomics Platform"/>
            <consortium name="The Broad Institute Genome Sequencing Center for Infectious Disease"/>
            <person name="Wu L."/>
            <person name="Ma J."/>
        </authorList>
    </citation>
    <scope>NUCLEOTIDE SEQUENCE [LARGE SCALE GENOMIC DNA]</scope>
    <source>
        <strain evidence="4">NBRC 111981</strain>
    </source>
</reference>
<feature type="transmembrane region" description="Helical" evidence="2">
    <location>
        <begin position="123"/>
        <end position="143"/>
    </location>
</feature>
<gene>
    <name evidence="3" type="ORF">GCM10007898_25650</name>
</gene>
<accession>A0ABQ5XBF5</accession>
<keyword evidence="4" id="KW-1185">Reference proteome</keyword>
<dbReference type="EMBL" id="BSOA01000027">
    <property type="protein sequence ID" value="GLQ88994.1"/>
    <property type="molecule type" value="Genomic_DNA"/>
</dbReference>
<keyword evidence="2" id="KW-0812">Transmembrane</keyword>
<evidence type="ECO:0000256" key="1">
    <source>
        <dbReference type="SAM" id="MobiDB-lite"/>
    </source>
</evidence>
<dbReference type="Pfam" id="PF03203">
    <property type="entry name" value="MerC"/>
    <property type="match status" value="1"/>
</dbReference>
<feature type="transmembrane region" description="Helical" evidence="2">
    <location>
        <begin position="99"/>
        <end position="117"/>
    </location>
</feature>
<keyword evidence="2" id="KW-1133">Transmembrane helix</keyword>
<proteinExistence type="predicted"/>
<evidence type="ECO:0000313" key="4">
    <source>
        <dbReference type="Proteomes" id="UP001156627"/>
    </source>
</evidence>
<feature type="transmembrane region" description="Helical" evidence="2">
    <location>
        <begin position="75"/>
        <end position="92"/>
    </location>
</feature>
<keyword evidence="2" id="KW-0472">Membrane</keyword>
<comment type="caution">
    <text evidence="3">The sequence shown here is derived from an EMBL/GenBank/DDBJ whole genome shotgun (WGS) entry which is preliminary data.</text>
</comment>